<evidence type="ECO:0000256" key="9">
    <source>
        <dbReference type="RuleBase" id="RU365087"/>
    </source>
</evidence>
<evidence type="ECO:0000313" key="11">
    <source>
        <dbReference type="Proteomes" id="UP000886757"/>
    </source>
</evidence>
<comment type="subcellular location">
    <subcellularLocation>
        <location evidence="9">Cell membrane</location>
        <topology evidence="9">Multi-pass membrane protein</topology>
    </subcellularLocation>
    <subcellularLocation>
        <location evidence="1">Membrane</location>
        <topology evidence="1">Multi-pass membrane protein</topology>
    </subcellularLocation>
</comment>
<feature type="transmembrane region" description="Helical" evidence="9">
    <location>
        <begin position="55"/>
        <end position="75"/>
    </location>
</feature>
<accession>A0A9D1ABM6</accession>
<proteinExistence type="inferred from homology"/>
<protein>
    <recommendedName>
        <fullName evidence="9">Protein-export membrane protein SecG</fullName>
    </recommendedName>
</protein>
<keyword evidence="6 9" id="KW-1133">Transmembrane helix</keyword>
<evidence type="ECO:0000256" key="5">
    <source>
        <dbReference type="ARBA" id="ARBA00022927"/>
    </source>
</evidence>
<comment type="caution">
    <text evidence="9">Lacks conserved residue(s) required for the propagation of feature annotation.</text>
</comment>
<keyword evidence="3 9" id="KW-0813">Transport</keyword>
<evidence type="ECO:0000256" key="6">
    <source>
        <dbReference type="ARBA" id="ARBA00022989"/>
    </source>
</evidence>
<dbReference type="EMBL" id="DVGK01000052">
    <property type="protein sequence ID" value="HIR13161.1"/>
    <property type="molecule type" value="Genomic_DNA"/>
</dbReference>
<organism evidence="10 11">
    <name type="scientific">Candidatus Choladousia intestinavium</name>
    <dbReference type="NCBI Taxonomy" id="2840727"/>
    <lineage>
        <taxon>Bacteria</taxon>
        <taxon>Bacillati</taxon>
        <taxon>Bacillota</taxon>
        <taxon>Clostridia</taxon>
        <taxon>Lachnospirales</taxon>
        <taxon>Lachnospiraceae</taxon>
        <taxon>Lachnospiraceae incertae sedis</taxon>
        <taxon>Candidatus Choladousia</taxon>
    </lineage>
</organism>
<dbReference type="GO" id="GO:0009306">
    <property type="term" value="P:protein secretion"/>
    <property type="evidence" value="ECO:0007669"/>
    <property type="project" value="UniProtKB-UniRule"/>
</dbReference>
<dbReference type="AlphaFoldDB" id="A0A9D1ABM6"/>
<evidence type="ECO:0000256" key="2">
    <source>
        <dbReference type="ARBA" id="ARBA00008445"/>
    </source>
</evidence>
<evidence type="ECO:0000256" key="8">
    <source>
        <dbReference type="ARBA" id="ARBA00023136"/>
    </source>
</evidence>
<dbReference type="Proteomes" id="UP000886757">
    <property type="component" value="Unassembled WGS sequence"/>
</dbReference>
<dbReference type="Pfam" id="PF03840">
    <property type="entry name" value="SecG"/>
    <property type="match status" value="1"/>
</dbReference>
<keyword evidence="9" id="KW-1003">Cell membrane</keyword>
<sequence>MTVRIFLTIIFILVCIALSVIVLAQQGKENGLGAIGGMGDTYWSKNKGRSIEGNLVKFTTILAVAFVALAIILNLNF</sequence>
<evidence type="ECO:0000256" key="1">
    <source>
        <dbReference type="ARBA" id="ARBA00004141"/>
    </source>
</evidence>
<comment type="caution">
    <text evidence="10">The sequence shown here is derived from an EMBL/GenBank/DDBJ whole genome shotgun (WGS) entry which is preliminary data.</text>
</comment>
<evidence type="ECO:0000256" key="3">
    <source>
        <dbReference type="ARBA" id="ARBA00022448"/>
    </source>
</evidence>
<reference evidence="10" key="1">
    <citation type="submission" date="2020-10" db="EMBL/GenBank/DDBJ databases">
        <authorList>
            <person name="Gilroy R."/>
        </authorList>
    </citation>
    <scope>NUCLEOTIDE SEQUENCE</scope>
    <source>
        <strain evidence="10">ChiSjej4B22-8148</strain>
    </source>
</reference>
<name>A0A9D1ABM6_9FIRM</name>
<reference evidence="10" key="2">
    <citation type="journal article" date="2021" name="PeerJ">
        <title>Extensive microbial diversity within the chicken gut microbiome revealed by metagenomics and culture.</title>
        <authorList>
            <person name="Gilroy R."/>
            <person name="Ravi A."/>
            <person name="Getino M."/>
            <person name="Pursley I."/>
            <person name="Horton D.L."/>
            <person name="Alikhan N.F."/>
            <person name="Baker D."/>
            <person name="Gharbi K."/>
            <person name="Hall N."/>
            <person name="Watson M."/>
            <person name="Adriaenssens E.M."/>
            <person name="Foster-Nyarko E."/>
            <person name="Jarju S."/>
            <person name="Secka A."/>
            <person name="Antonio M."/>
            <person name="Oren A."/>
            <person name="Chaudhuri R.R."/>
            <person name="La Ragione R."/>
            <person name="Hildebrand F."/>
            <person name="Pallen M.J."/>
        </authorList>
    </citation>
    <scope>NUCLEOTIDE SEQUENCE</scope>
    <source>
        <strain evidence="10">ChiSjej4B22-8148</strain>
    </source>
</reference>
<gene>
    <name evidence="10" type="primary">secG</name>
    <name evidence="10" type="ORF">IAB31_04480</name>
</gene>
<dbReference type="GO" id="GO:0005886">
    <property type="term" value="C:plasma membrane"/>
    <property type="evidence" value="ECO:0007669"/>
    <property type="project" value="UniProtKB-SubCell"/>
</dbReference>
<evidence type="ECO:0000313" key="10">
    <source>
        <dbReference type="EMBL" id="HIR13161.1"/>
    </source>
</evidence>
<keyword evidence="7 9" id="KW-0811">Translocation</keyword>
<dbReference type="PRINTS" id="PR01651">
    <property type="entry name" value="SECGEXPORT"/>
</dbReference>
<comment type="function">
    <text evidence="9">Involved in protein export. Participates in an early event of protein translocation.</text>
</comment>
<keyword evidence="8 9" id="KW-0472">Membrane</keyword>
<evidence type="ECO:0000256" key="7">
    <source>
        <dbReference type="ARBA" id="ARBA00023010"/>
    </source>
</evidence>
<dbReference type="InterPro" id="IPR004692">
    <property type="entry name" value="SecG"/>
</dbReference>
<keyword evidence="5 9" id="KW-0653">Protein transport</keyword>
<dbReference type="GO" id="GO:0015450">
    <property type="term" value="F:protein-transporting ATPase activity"/>
    <property type="evidence" value="ECO:0007669"/>
    <property type="project" value="UniProtKB-UniRule"/>
</dbReference>
<evidence type="ECO:0000256" key="4">
    <source>
        <dbReference type="ARBA" id="ARBA00022692"/>
    </source>
</evidence>
<comment type="similarity">
    <text evidence="2 9">Belongs to the SecG family.</text>
</comment>
<keyword evidence="4 9" id="KW-0812">Transmembrane</keyword>
<dbReference type="NCBIfam" id="TIGR00810">
    <property type="entry name" value="secG"/>
    <property type="match status" value="1"/>
</dbReference>